<gene>
    <name evidence="1" type="ORF">MENTE1834_LOCUS35895</name>
</gene>
<evidence type="ECO:0000313" key="1">
    <source>
        <dbReference type="EMBL" id="CAK5088255.1"/>
    </source>
</evidence>
<protein>
    <submittedName>
        <fullName evidence="1">Uncharacterized protein</fullName>
    </submittedName>
</protein>
<proteinExistence type="predicted"/>
<name>A0ACB1ADV1_MELEN</name>
<reference evidence="1" key="1">
    <citation type="submission" date="2023-11" db="EMBL/GenBank/DDBJ databases">
        <authorList>
            <person name="Poullet M."/>
        </authorList>
    </citation>
    <scope>NUCLEOTIDE SEQUENCE</scope>
    <source>
        <strain evidence="1">E1834</strain>
    </source>
</reference>
<keyword evidence="2" id="KW-1185">Reference proteome</keyword>
<comment type="caution">
    <text evidence="1">The sequence shown here is derived from an EMBL/GenBank/DDBJ whole genome shotgun (WGS) entry which is preliminary data.</text>
</comment>
<sequence length="90" mass="10785">MAKFFFVFLLFVFIFINSSYCGKKENGKEEENPYKGPWKIHNTEEIQNLRAEKEKQARKWAERISQYNVKGRTRHDYFSQNKNQQSSSGK</sequence>
<dbReference type="EMBL" id="CAVMJV010000070">
    <property type="protein sequence ID" value="CAK5088255.1"/>
    <property type="molecule type" value="Genomic_DNA"/>
</dbReference>
<evidence type="ECO:0000313" key="2">
    <source>
        <dbReference type="Proteomes" id="UP001497535"/>
    </source>
</evidence>
<dbReference type="Proteomes" id="UP001497535">
    <property type="component" value="Unassembled WGS sequence"/>
</dbReference>
<accession>A0ACB1ADV1</accession>
<organism evidence="1 2">
    <name type="scientific">Meloidogyne enterolobii</name>
    <name type="common">Root-knot nematode worm</name>
    <name type="synonym">Meloidogyne mayaguensis</name>
    <dbReference type="NCBI Taxonomy" id="390850"/>
    <lineage>
        <taxon>Eukaryota</taxon>
        <taxon>Metazoa</taxon>
        <taxon>Ecdysozoa</taxon>
        <taxon>Nematoda</taxon>
        <taxon>Chromadorea</taxon>
        <taxon>Rhabditida</taxon>
        <taxon>Tylenchina</taxon>
        <taxon>Tylenchomorpha</taxon>
        <taxon>Tylenchoidea</taxon>
        <taxon>Meloidogynidae</taxon>
        <taxon>Meloidogyninae</taxon>
        <taxon>Meloidogyne</taxon>
    </lineage>
</organism>